<proteinExistence type="predicted"/>
<protein>
    <submittedName>
        <fullName evidence="1">Uncharacterized protein</fullName>
    </submittedName>
</protein>
<keyword evidence="2" id="KW-1185">Reference proteome</keyword>
<organism evidence="1 2">
    <name type="scientific">Aduncisulcus paluster</name>
    <dbReference type="NCBI Taxonomy" id="2918883"/>
    <lineage>
        <taxon>Eukaryota</taxon>
        <taxon>Metamonada</taxon>
        <taxon>Carpediemonas-like organisms</taxon>
        <taxon>Aduncisulcus</taxon>
    </lineage>
</organism>
<evidence type="ECO:0000313" key="1">
    <source>
        <dbReference type="EMBL" id="GKT36747.1"/>
    </source>
</evidence>
<reference evidence="1" key="1">
    <citation type="submission" date="2022-03" db="EMBL/GenBank/DDBJ databases">
        <title>Draft genome sequence of Aduncisulcus paluster, a free-living microaerophilic Fornicata.</title>
        <authorList>
            <person name="Yuyama I."/>
            <person name="Kume K."/>
            <person name="Tamura T."/>
            <person name="Inagaki Y."/>
            <person name="Hashimoto T."/>
        </authorList>
    </citation>
    <scope>NUCLEOTIDE SEQUENCE</scope>
    <source>
        <strain evidence="1">NY0171</strain>
    </source>
</reference>
<name>A0ABQ5KWD1_9EUKA</name>
<accession>A0ABQ5KWD1</accession>
<evidence type="ECO:0000313" key="2">
    <source>
        <dbReference type="Proteomes" id="UP001057375"/>
    </source>
</evidence>
<comment type="caution">
    <text evidence="1">The sequence shown here is derived from an EMBL/GenBank/DDBJ whole genome shotgun (WGS) entry which is preliminary data.</text>
</comment>
<dbReference type="Proteomes" id="UP001057375">
    <property type="component" value="Unassembled WGS sequence"/>
</dbReference>
<sequence length="111" mass="12588">MADDFDEEDMLFRTPLAITLVKTCNELSKRGMVDDSFADGVKDIFSNAMKRCFERDVSDEVVIDASCKTYRILAHKSYDIMMDIFSIKGSQCRVAFPDPVECRVDAICPTE</sequence>
<dbReference type="EMBL" id="BQXS01011292">
    <property type="protein sequence ID" value="GKT36747.1"/>
    <property type="molecule type" value="Genomic_DNA"/>
</dbReference>
<gene>
    <name evidence="1" type="ORF">ADUPG1_009653</name>
</gene>